<dbReference type="PANTHER" id="PTHR35149">
    <property type="entry name" value="SLL5132 PROTEIN"/>
    <property type="match status" value="1"/>
</dbReference>
<dbReference type="RefSeq" id="WP_124740525.1">
    <property type="nucleotide sequence ID" value="NZ_CP034088.1"/>
</dbReference>
<evidence type="ECO:0000313" key="3">
    <source>
        <dbReference type="EMBL" id="AZG79021.1"/>
    </source>
</evidence>
<evidence type="ECO:0000259" key="1">
    <source>
        <dbReference type="Pfam" id="PF03235"/>
    </source>
</evidence>
<keyword evidence="3" id="KW-0614">Plasmid</keyword>
<accession>A0A3G8MAW8</accession>
<evidence type="ECO:0000313" key="4">
    <source>
        <dbReference type="Proteomes" id="UP000273982"/>
    </source>
</evidence>
<feature type="domain" description="GmrSD restriction endonucleases C-terminal" evidence="2">
    <location>
        <begin position="454"/>
        <end position="612"/>
    </location>
</feature>
<dbReference type="EMBL" id="CP034088">
    <property type="protein sequence ID" value="AZG79021.1"/>
    <property type="molecule type" value="Genomic_DNA"/>
</dbReference>
<gene>
    <name evidence="3" type="ORF">EHO51_19610</name>
</gene>
<reference evidence="3 4" key="1">
    <citation type="submission" date="2018-11" db="EMBL/GenBank/DDBJ databases">
        <title>Genome squencing of methanotrophic bacteria isolated from alkaline groundwater in Korea.</title>
        <authorList>
            <person name="Nguyen L.N."/>
        </authorList>
    </citation>
    <scope>NUCLEOTIDE SEQUENCE [LARGE SCALE GENOMIC DNA]</scope>
    <source>
        <strain evidence="3 4">GW6</strain>
        <plasmid evidence="4">pgw6_2</plasmid>
    </source>
</reference>
<dbReference type="InterPro" id="IPR011089">
    <property type="entry name" value="GmrSD_C"/>
</dbReference>
<dbReference type="Proteomes" id="UP000273982">
    <property type="component" value="Plasmid pGW6_2"/>
</dbReference>
<sequence length="620" mass="72072">MDVHKSSLLAVFDAKQRLEVPLFQRQYVWGEDKWLPLWEDIERKFTEALEGRKDAPNHFLGAMVLDQKQTPTGHVVLRQVIDGQQRLTTLQIFLSAYRDLCREQECEKLAEECDKFLFNTGMMADEAVDCFKVWPTQLDRPQFIDVIASRSRAELLKHHPLRRRPYARKPDPRPRMVEAYLFFFDALKEFFLGEDGEPPLAADFPLSSRIDECFQTLRNALMVVVIDLQKDDDPQVIFETLNARGEPLLPADLLRNYIFFRASREGMNVEDAYKKYWASFDDEFWREEVKQGRLNRPRSDLFMQHFLACYQGQDIPIKHLYLEYRHWIETAKPFPNVAAELDALSRHGGYFRRIIVPEKGDVIYDLCTFLDAFDIRTTYPLLLALMGTDLPDTEWQDISRTLESYLLRRAVCNLGTKNYNRIFLALTRNLRKDGFSAAKLRELLMAQTGESGVWPDNTAFREAWLHKPLYGPLNNPKLVHLFSRLNQTFMSSKSEAIEFQTTLSVEHIMPQNWVTNWPLLDGSKGMDLFELYEADEQDPRAAATRKRETLIHTLGNFTILSTGLNAAQSNLGWSEKRPALMAHSLLPINQSLAETPEWSEQEVITRGEQLVARALQIWQR</sequence>
<proteinExistence type="predicted"/>
<evidence type="ECO:0000259" key="2">
    <source>
        <dbReference type="Pfam" id="PF07510"/>
    </source>
</evidence>
<dbReference type="InterPro" id="IPR004919">
    <property type="entry name" value="GmrSD_N"/>
</dbReference>
<protein>
    <submittedName>
        <fullName evidence="3">DUF262 domain-containing protein</fullName>
    </submittedName>
</protein>
<dbReference type="PANTHER" id="PTHR35149:SF2">
    <property type="entry name" value="DUF262 DOMAIN-CONTAINING PROTEIN"/>
    <property type="match status" value="1"/>
</dbReference>
<geneLocation type="plasmid" evidence="4">
    <name>pgw6_2</name>
</geneLocation>
<organism evidence="3 4">
    <name type="scientific">Methylocystis rosea</name>
    <dbReference type="NCBI Taxonomy" id="173366"/>
    <lineage>
        <taxon>Bacteria</taxon>
        <taxon>Pseudomonadati</taxon>
        <taxon>Pseudomonadota</taxon>
        <taxon>Alphaproteobacteria</taxon>
        <taxon>Hyphomicrobiales</taxon>
        <taxon>Methylocystaceae</taxon>
        <taxon>Methylocystis</taxon>
    </lineage>
</organism>
<name>A0A3G8MAW8_9HYPH</name>
<dbReference type="KEGG" id="mros:EHO51_19610"/>
<feature type="domain" description="GmrSD restriction endonucleases N-terminal" evidence="1">
    <location>
        <begin position="11"/>
        <end position="259"/>
    </location>
</feature>
<dbReference type="Pfam" id="PF03235">
    <property type="entry name" value="GmrSD_N"/>
    <property type="match status" value="1"/>
</dbReference>
<dbReference type="Pfam" id="PF07510">
    <property type="entry name" value="GmrSD_C"/>
    <property type="match status" value="1"/>
</dbReference>
<dbReference type="AlphaFoldDB" id="A0A3G8MAW8"/>